<evidence type="ECO:0000313" key="2">
    <source>
        <dbReference type="Proteomes" id="UP001148662"/>
    </source>
</evidence>
<proteinExistence type="predicted"/>
<keyword evidence="2" id="KW-1185">Reference proteome</keyword>
<evidence type="ECO:0000313" key="1">
    <source>
        <dbReference type="EMBL" id="KAJ3552650.1"/>
    </source>
</evidence>
<gene>
    <name evidence="1" type="ORF">NM688_g4041</name>
</gene>
<organism evidence="1 2">
    <name type="scientific">Phlebia brevispora</name>
    <dbReference type="NCBI Taxonomy" id="194682"/>
    <lineage>
        <taxon>Eukaryota</taxon>
        <taxon>Fungi</taxon>
        <taxon>Dikarya</taxon>
        <taxon>Basidiomycota</taxon>
        <taxon>Agaricomycotina</taxon>
        <taxon>Agaricomycetes</taxon>
        <taxon>Polyporales</taxon>
        <taxon>Meruliaceae</taxon>
        <taxon>Phlebia</taxon>
    </lineage>
</organism>
<comment type="caution">
    <text evidence="1">The sequence shown here is derived from an EMBL/GenBank/DDBJ whole genome shotgun (WGS) entry which is preliminary data.</text>
</comment>
<dbReference type="Proteomes" id="UP001148662">
    <property type="component" value="Unassembled WGS sequence"/>
</dbReference>
<dbReference type="EMBL" id="JANHOG010000635">
    <property type="protein sequence ID" value="KAJ3552650.1"/>
    <property type="molecule type" value="Genomic_DNA"/>
</dbReference>
<name>A0ACC1T3V4_9APHY</name>
<protein>
    <submittedName>
        <fullName evidence="1">Uncharacterized protein</fullName>
    </submittedName>
</protein>
<reference evidence="1" key="1">
    <citation type="submission" date="2022-07" db="EMBL/GenBank/DDBJ databases">
        <title>Genome Sequence of Phlebia brevispora.</title>
        <authorList>
            <person name="Buettner E."/>
        </authorList>
    </citation>
    <scope>NUCLEOTIDE SEQUENCE</scope>
    <source>
        <strain evidence="1">MPL23</strain>
    </source>
</reference>
<accession>A0ACC1T3V4</accession>
<sequence length="1260" mass="140043">MGIVENCYPELNWIETWLNSSSTKKAIGIHPSASYVLISKNVHEAFHASGDTVRNSARLLPDLIQDGIRLLVYAGMAGESFIEPGNEAWVEQLDNKFHDEFKRSTSLPWKTIESDTKAGEVRFAGGGGFTAGNLTFVKVYEAGHMVPYDQPEAALDLFIRWIFDFPFHLPERMLIPDLGDEVRLRNETQTFWSQCEPASPPIGDIMYCYEERAVTAMHLLSLTLCWLVSSVRSLSYWSDQDVLFSPASFSEQNAVSASTISGNYSLRVMQPDPSLCDPTVKQYAGFLDVSSGKHLFFWFFESRISPENAPLTLWLSGGPGGSSAIGMLNALGPCNIANGGRDTTFNNYSWNTYSNMLFLDQPVGAGYSYSTDNSTVGTTPDAAEDMYAFLQLFLEKFPAYASAPFHVAAESYGGMYGPHIAALIYRKNKELASDPSSSTQPKKINLASVILANPYTDPKVQFPTIPVYVCDGPYALLDPAGSRCQAWKSKIPTCERLIQLCYDFDAPVVCVPAADYCFYNLYSELLDLGRNVYDVRRDCNVEHSGLDCYPEFDWIQTWLNMSSSKEAIGIDPSLHFRLASPEVGLAFDASGDSARNSATLLPPLIEDGIRLLVYAGEMDMTQCNFIGNERWMENLDSLFQEEFKRSRPIPWMTVGSGVKAGEVRYAGGDGRTAGNMTFVKVFQAGHMVPHDQPKAALDLFTRWIFNVPFTSSRNESPPSAWGSCIGCALQIRQRMCTLQSADNLPQIDHAAHEVFCDSASRTKLTPLEQTWGSSSKEDSKATDFDAGSVRLASLPGHQLRVTEPDPSLCDPTVVQHAGFLDITDKKHLFFWFFESRKSPEKAPLTLWLNGGPGGSSAMGMLFELGPCNIANEGLNTTFNPYSWNTYSNMIFLDQPAFAGYSYSSDNSTLNSTPDAAEDVYAFLQLFFAKYPQYASAPFHIAAESYGGMFGPHIGSVIHEKNKMLASMFASRPGLATELKTINLVSIILANGHTDPKVQFSSIPQYVCDGPYAVLDPNSTECVSWKEKVPTCERLIRTCYDFDTPQTCIPAVYFCWFKVWDPLFYLNKNVYDVRKTCGDARNQDCYPEFKWIRRWMNNSLTKQAIGIDPSLNFELVSLRVQLAFHGHGDSVRNSAGLLPELIGDGIRLLVYAGATDLACNFMGNEAWVEKLDNCFHDEFKQSKAFPWIAVESGRTAGEVRSATGGRFSAGNLTFVKVYDAGHMMPHDQPEAALDLFTRWIFDIPLHLPWSDATSLEKLTGL</sequence>